<accession>A0A9W8EF14</accession>
<feature type="transmembrane region" description="Helical" evidence="1">
    <location>
        <begin position="153"/>
        <end position="171"/>
    </location>
</feature>
<evidence type="ECO:0008006" key="4">
    <source>
        <dbReference type="Google" id="ProtNLM"/>
    </source>
</evidence>
<proteinExistence type="predicted"/>
<dbReference type="Gene3D" id="3.40.50.1820">
    <property type="entry name" value="alpha/beta hydrolase"/>
    <property type="match status" value="1"/>
</dbReference>
<evidence type="ECO:0000313" key="2">
    <source>
        <dbReference type="EMBL" id="KAJ1984168.1"/>
    </source>
</evidence>
<dbReference type="InterPro" id="IPR029058">
    <property type="entry name" value="AB_hydrolase_fold"/>
</dbReference>
<reference evidence="2" key="1">
    <citation type="submission" date="2022-07" db="EMBL/GenBank/DDBJ databases">
        <title>Phylogenomic reconstructions and comparative analyses of Kickxellomycotina fungi.</title>
        <authorList>
            <person name="Reynolds N.K."/>
            <person name="Stajich J.E."/>
            <person name="Barry K."/>
            <person name="Grigoriev I.V."/>
            <person name="Crous P."/>
            <person name="Smith M.E."/>
        </authorList>
    </citation>
    <scope>NUCLEOTIDE SEQUENCE</scope>
    <source>
        <strain evidence="2">RSA 567</strain>
    </source>
</reference>
<protein>
    <recommendedName>
        <fullName evidence="4">Alpha/Beta hydrolase protein</fullName>
    </recommendedName>
</protein>
<gene>
    <name evidence="2" type="ORF">H4R34_000822</name>
</gene>
<organism evidence="2 3">
    <name type="scientific">Dimargaris verticillata</name>
    <dbReference type="NCBI Taxonomy" id="2761393"/>
    <lineage>
        <taxon>Eukaryota</taxon>
        <taxon>Fungi</taxon>
        <taxon>Fungi incertae sedis</taxon>
        <taxon>Zoopagomycota</taxon>
        <taxon>Kickxellomycotina</taxon>
        <taxon>Dimargaritomycetes</taxon>
        <taxon>Dimargaritales</taxon>
        <taxon>Dimargaritaceae</taxon>
        <taxon>Dimargaris</taxon>
    </lineage>
</organism>
<keyword evidence="1" id="KW-0472">Membrane</keyword>
<evidence type="ECO:0000256" key="1">
    <source>
        <dbReference type="SAM" id="Phobius"/>
    </source>
</evidence>
<comment type="caution">
    <text evidence="2">The sequence shown here is derived from an EMBL/GenBank/DDBJ whole genome shotgun (WGS) entry which is preliminary data.</text>
</comment>
<dbReference type="SUPFAM" id="SSF53474">
    <property type="entry name" value="alpha/beta-Hydrolases"/>
    <property type="match status" value="1"/>
</dbReference>
<dbReference type="EMBL" id="JANBQB010000028">
    <property type="protein sequence ID" value="KAJ1984168.1"/>
    <property type="molecule type" value="Genomic_DNA"/>
</dbReference>
<dbReference type="PANTHER" id="PTHR42103">
    <property type="entry name" value="ALPHA/BETA-HYDROLASES SUPERFAMILY PROTEIN"/>
    <property type="match status" value="1"/>
</dbReference>
<evidence type="ECO:0000313" key="3">
    <source>
        <dbReference type="Proteomes" id="UP001151582"/>
    </source>
</evidence>
<dbReference type="AlphaFoldDB" id="A0A9W8EF14"/>
<dbReference type="OrthoDB" id="10260961at2759"/>
<dbReference type="Proteomes" id="UP001151582">
    <property type="component" value="Unassembled WGS sequence"/>
</dbReference>
<dbReference type="PANTHER" id="PTHR42103:SF2">
    <property type="entry name" value="AB HYDROLASE-1 DOMAIN-CONTAINING PROTEIN"/>
    <property type="match status" value="1"/>
</dbReference>
<name>A0A9W8EF14_9FUNG</name>
<keyword evidence="1" id="KW-0812">Transmembrane</keyword>
<keyword evidence="1" id="KW-1133">Transmembrane helix</keyword>
<keyword evidence="3" id="KW-1185">Reference proteome</keyword>
<sequence>MTVHSVLATIPSQFDGRLLELRVQQASLSPTEALVLVHPYAPLGGNFDNNVICALEAHWLRQFPDSMTVAINLRGAGRSQGRTSWSGRPEEHDVKTVVGWLTTGAKSPVANASTTLPDFDRSQLKRLILCGYSYGGIAVSALQPQDYPPALELLYIFISFPIGVMWALTLWRQRDCTRRIAHLASLAPLTTTPTDTIKPAPRVRTLLVAGDQDQFTGAQRYTAWWQKLRGIVQASNAGDAVETELFPGVDHFWFYHEKKLCQHIQAWATCG</sequence>